<dbReference type="EMBL" id="JYDQ01000035">
    <property type="protein sequence ID" value="KRY19433.1"/>
    <property type="molecule type" value="Genomic_DNA"/>
</dbReference>
<name>A0A0V1A4U7_9BILA</name>
<accession>A0A0V1A4U7</accession>
<reference evidence="1 2" key="1">
    <citation type="submission" date="2015-01" db="EMBL/GenBank/DDBJ databases">
        <title>Evolution of Trichinella species and genotypes.</title>
        <authorList>
            <person name="Korhonen P.K."/>
            <person name="Edoardo P."/>
            <person name="Giuseppe L.R."/>
            <person name="Gasser R.B."/>
        </authorList>
    </citation>
    <scope>NUCLEOTIDE SEQUENCE [LARGE SCALE GENOMIC DNA]</scope>
    <source>
        <strain evidence="1">ISS2496</strain>
    </source>
</reference>
<evidence type="ECO:0000313" key="1">
    <source>
        <dbReference type="EMBL" id="KRY19433.1"/>
    </source>
</evidence>
<proteinExistence type="predicted"/>
<dbReference type="Proteomes" id="UP000054783">
    <property type="component" value="Unassembled WGS sequence"/>
</dbReference>
<keyword evidence="2" id="KW-1185">Reference proteome</keyword>
<evidence type="ECO:0000313" key="2">
    <source>
        <dbReference type="Proteomes" id="UP000054783"/>
    </source>
</evidence>
<gene>
    <name evidence="1" type="ORF">T12_2056</name>
</gene>
<protein>
    <submittedName>
        <fullName evidence="1">Uncharacterized protein</fullName>
    </submittedName>
</protein>
<sequence length="59" mass="6540">MVKVKKAHIQEVPIAHVKVKCVAKNCDGGKTLKMPEKKTTLLVNDGKNWRVEQLANATV</sequence>
<organism evidence="1 2">
    <name type="scientific">Trichinella patagoniensis</name>
    <dbReference type="NCBI Taxonomy" id="990121"/>
    <lineage>
        <taxon>Eukaryota</taxon>
        <taxon>Metazoa</taxon>
        <taxon>Ecdysozoa</taxon>
        <taxon>Nematoda</taxon>
        <taxon>Enoplea</taxon>
        <taxon>Dorylaimia</taxon>
        <taxon>Trichinellida</taxon>
        <taxon>Trichinellidae</taxon>
        <taxon>Trichinella</taxon>
    </lineage>
</organism>
<dbReference type="AlphaFoldDB" id="A0A0V1A4U7"/>
<comment type="caution">
    <text evidence="1">The sequence shown here is derived from an EMBL/GenBank/DDBJ whole genome shotgun (WGS) entry which is preliminary data.</text>
</comment>